<evidence type="ECO:0000313" key="2">
    <source>
        <dbReference type="Proteomes" id="UP000562492"/>
    </source>
</evidence>
<evidence type="ECO:0000313" key="1">
    <source>
        <dbReference type="EMBL" id="MBB6578973.1"/>
    </source>
</evidence>
<comment type="caution">
    <text evidence="1">The sequence shown here is derived from an EMBL/GenBank/DDBJ whole genome shotgun (WGS) entry which is preliminary data.</text>
</comment>
<keyword evidence="2" id="KW-1185">Reference proteome</keyword>
<protein>
    <recommendedName>
        <fullName evidence="3">Peptidase S24/S26A/S26B/S26C domain-containing protein</fullName>
    </recommendedName>
</protein>
<proteinExistence type="predicted"/>
<dbReference type="Proteomes" id="UP000562492">
    <property type="component" value="Unassembled WGS sequence"/>
</dbReference>
<accession>A0ABR6RII9</accession>
<gene>
    <name evidence="1" type="ORF">HNP33_003078</name>
</gene>
<dbReference type="EMBL" id="JACHKZ010000021">
    <property type="protein sequence ID" value="MBB6578973.1"/>
    <property type="molecule type" value="Genomic_DNA"/>
</dbReference>
<sequence>MNALALQSAPVNARQHQSHGARLVQAGGDLRYPEIVSGDVLHIDFDVKTIRHDGLYLIVIHGRDGSRWRWRCARRFMRMPGFTTGGVVLHGQDVAAEGWAPVPDEMMSRIEVFGEIREVFKPVSKLGR</sequence>
<dbReference type="RefSeq" id="WP_184709902.1">
    <property type="nucleotide sequence ID" value="NZ_JACHKZ010000021.1"/>
</dbReference>
<evidence type="ECO:0008006" key="3">
    <source>
        <dbReference type="Google" id="ProtNLM"/>
    </source>
</evidence>
<reference evidence="1 2" key="1">
    <citation type="submission" date="2020-08" db="EMBL/GenBank/DDBJ databases">
        <title>Functional genomics of gut bacteria from endangered species of beetles.</title>
        <authorList>
            <person name="Carlos-Shanley C."/>
        </authorList>
    </citation>
    <scope>NUCLEOTIDE SEQUENCE [LARGE SCALE GENOMIC DNA]</scope>
    <source>
        <strain evidence="1 2">S00124</strain>
    </source>
</reference>
<organism evidence="1 2">
    <name type="scientific">Comamonas odontotermitis</name>
    <dbReference type="NCBI Taxonomy" id="379895"/>
    <lineage>
        <taxon>Bacteria</taxon>
        <taxon>Pseudomonadati</taxon>
        <taxon>Pseudomonadota</taxon>
        <taxon>Betaproteobacteria</taxon>
        <taxon>Burkholderiales</taxon>
        <taxon>Comamonadaceae</taxon>
        <taxon>Comamonas</taxon>
    </lineage>
</organism>
<name>A0ABR6RII9_9BURK</name>